<feature type="signal peptide" evidence="2">
    <location>
        <begin position="1"/>
        <end position="16"/>
    </location>
</feature>
<evidence type="ECO:0000256" key="1">
    <source>
        <dbReference type="ARBA" id="ARBA00010579"/>
    </source>
</evidence>
<comment type="caution">
    <text evidence="3">The sequence shown here is derived from an EMBL/GenBank/DDBJ whole genome shotgun (WGS) entry which is preliminary data.</text>
</comment>
<feature type="chain" id="PRO_5046854329" evidence="2">
    <location>
        <begin position="17"/>
        <end position="348"/>
    </location>
</feature>
<reference evidence="3 4" key="1">
    <citation type="submission" date="2024-05" db="EMBL/GenBank/DDBJ databases">
        <title>Long read based assembly of the Candida bracarensis genome reveals expanded adhesin content.</title>
        <authorList>
            <person name="Marcet-Houben M."/>
            <person name="Ksiezopolska E."/>
            <person name="Gabaldon T."/>
        </authorList>
    </citation>
    <scope>NUCLEOTIDE SEQUENCE [LARGE SCALE GENOMIC DNA]</scope>
    <source>
        <strain evidence="3 4">CBM6</strain>
    </source>
</reference>
<dbReference type="Proteomes" id="UP001623330">
    <property type="component" value="Unassembled WGS sequence"/>
</dbReference>
<keyword evidence="2" id="KW-0732">Signal</keyword>
<proteinExistence type="inferred from homology"/>
<organism evidence="3 4">
    <name type="scientific">Nakaseomyces bracarensis</name>
    <dbReference type="NCBI Taxonomy" id="273131"/>
    <lineage>
        <taxon>Eukaryota</taxon>
        <taxon>Fungi</taxon>
        <taxon>Dikarya</taxon>
        <taxon>Ascomycota</taxon>
        <taxon>Saccharomycotina</taxon>
        <taxon>Saccharomycetes</taxon>
        <taxon>Saccharomycetales</taxon>
        <taxon>Saccharomycetaceae</taxon>
        <taxon>Nakaseomyces</taxon>
    </lineage>
</organism>
<dbReference type="Pfam" id="PF03856">
    <property type="entry name" value="SUN"/>
    <property type="match status" value="1"/>
</dbReference>
<dbReference type="InterPro" id="IPR053088">
    <property type="entry name" value="Beta-glucosidase/SUN-like"/>
</dbReference>
<sequence length="348" mass="36889">MLMSILLISSAYAVAGLDDDNLYHHHKRPKAKSAGVKRSGTCSFPNYPGMVAVQKQGKNGGWAMNTDQECSYGTWCPYACEPGKLMAQWDSGVTTYSYPGSQNGGLFCDSNGNLQKGFPDRDYCVDGKGTVQIVNDASGGDVAVCQTVLPGNEDMLIPNNVGKGTSLVIAVPGPDYFASTAAHYYINPPGISTDQACQWGSNNNPYGNWCAYVAGANQDSNGNTFVKIGWNPIYLEQSTPFRNTNPTFGVRIECDDPSQCDGLPCSIDPGSMAVNQVSASSSSASGAGGANYCIVTAKNGAKAKIVVFDAGSGDKAKRDLSRSAIRHKDNKATVTITKTVTETLIRSH</sequence>
<dbReference type="InterPro" id="IPR005556">
    <property type="entry name" value="SUN"/>
</dbReference>
<evidence type="ECO:0000256" key="2">
    <source>
        <dbReference type="SAM" id="SignalP"/>
    </source>
</evidence>
<dbReference type="PANTHER" id="PTHR31654:SF0">
    <property type="entry name" value="SECRETED BETA-GLUCOSIDASE ADG3-RELATED"/>
    <property type="match status" value="1"/>
</dbReference>
<evidence type="ECO:0000313" key="4">
    <source>
        <dbReference type="Proteomes" id="UP001623330"/>
    </source>
</evidence>
<keyword evidence="4" id="KW-1185">Reference proteome</keyword>
<name>A0ABR4NX78_9SACH</name>
<dbReference type="EMBL" id="JBEVYD010000004">
    <property type="protein sequence ID" value="KAL3233459.1"/>
    <property type="molecule type" value="Genomic_DNA"/>
</dbReference>
<comment type="similarity">
    <text evidence="1">Belongs to the SUN family.</text>
</comment>
<accession>A0ABR4NX78</accession>
<gene>
    <name evidence="3" type="ORF">RNJ44_03499</name>
</gene>
<evidence type="ECO:0000313" key="3">
    <source>
        <dbReference type="EMBL" id="KAL3233459.1"/>
    </source>
</evidence>
<dbReference type="PANTHER" id="PTHR31654">
    <property type="entry name" value="SECRETED BETA-GLUCOSIDASE ADG3-RELATED"/>
    <property type="match status" value="1"/>
</dbReference>
<protein>
    <submittedName>
        <fullName evidence="3">Uncharacterized protein</fullName>
    </submittedName>
</protein>